<dbReference type="EMBL" id="QEAO01000001">
    <property type="protein sequence ID" value="TPX38282.1"/>
    <property type="molecule type" value="Genomic_DNA"/>
</dbReference>
<dbReference type="STRING" id="1806994.A0A507CF76"/>
<dbReference type="PANTHER" id="PTHR32487">
    <property type="entry name" value="3-OXO-DELTA(4,5)-STEROID 5-BETA-REDUCTASE"/>
    <property type="match status" value="1"/>
</dbReference>
<dbReference type="Pfam" id="PF22917">
    <property type="entry name" value="PRISE"/>
    <property type="match status" value="1"/>
</dbReference>
<gene>
    <name evidence="2" type="ORF">SmJEL517_g00078</name>
</gene>
<organism evidence="2 3">
    <name type="scientific">Synchytrium microbalum</name>
    <dbReference type="NCBI Taxonomy" id="1806994"/>
    <lineage>
        <taxon>Eukaryota</taxon>
        <taxon>Fungi</taxon>
        <taxon>Fungi incertae sedis</taxon>
        <taxon>Chytridiomycota</taxon>
        <taxon>Chytridiomycota incertae sedis</taxon>
        <taxon>Chytridiomycetes</taxon>
        <taxon>Synchytriales</taxon>
        <taxon>Synchytriaceae</taxon>
        <taxon>Synchytrium</taxon>
    </lineage>
</organism>
<dbReference type="Gene3D" id="3.40.50.720">
    <property type="entry name" value="NAD(P)-binding Rossmann-like Domain"/>
    <property type="match status" value="1"/>
</dbReference>
<reference evidence="2 3" key="1">
    <citation type="journal article" date="2019" name="Sci. Rep.">
        <title>Comparative genomics of chytrid fungi reveal insights into the obligate biotrophic and pathogenic lifestyle of Synchytrium endobioticum.</title>
        <authorList>
            <person name="van de Vossenberg B.T.L.H."/>
            <person name="Warris S."/>
            <person name="Nguyen H.D.T."/>
            <person name="van Gent-Pelzer M.P.E."/>
            <person name="Joly D.L."/>
            <person name="van de Geest H.C."/>
            <person name="Bonants P.J.M."/>
            <person name="Smith D.S."/>
            <person name="Levesque C.A."/>
            <person name="van der Lee T.A.J."/>
        </authorList>
    </citation>
    <scope>NUCLEOTIDE SEQUENCE [LARGE SCALE GENOMIC DNA]</scope>
    <source>
        <strain evidence="2 3">JEL517</strain>
    </source>
</reference>
<dbReference type="Proteomes" id="UP000319731">
    <property type="component" value="Unassembled WGS sequence"/>
</dbReference>
<evidence type="ECO:0000259" key="1">
    <source>
        <dbReference type="Pfam" id="PF22917"/>
    </source>
</evidence>
<dbReference type="InterPro" id="IPR036291">
    <property type="entry name" value="NAD(P)-bd_dom_sf"/>
</dbReference>
<dbReference type="AlphaFoldDB" id="A0A507CF76"/>
<evidence type="ECO:0000313" key="3">
    <source>
        <dbReference type="Proteomes" id="UP000319731"/>
    </source>
</evidence>
<dbReference type="GeneID" id="42001305"/>
<dbReference type="RefSeq" id="XP_031027996.1">
    <property type="nucleotide sequence ID" value="XM_031166008.1"/>
</dbReference>
<evidence type="ECO:0000313" key="2">
    <source>
        <dbReference type="EMBL" id="TPX38282.1"/>
    </source>
</evidence>
<dbReference type="OrthoDB" id="1731983at2759"/>
<feature type="domain" description="PRISE-like Rossmann-fold" evidence="1">
    <location>
        <begin position="11"/>
        <end position="296"/>
    </location>
</feature>
<proteinExistence type="predicted"/>
<comment type="caution">
    <text evidence="2">The sequence shown here is derived from an EMBL/GenBank/DDBJ whole genome shotgun (WGS) entry which is preliminary data.</text>
</comment>
<keyword evidence="3" id="KW-1185">Reference proteome</keyword>
<name>A0A507CF76_9FUNG</name>
<dbReference type="InterPro" id="IPR055222">
    <property type="entry name" value="PRISE-like_Rossmann-fold"/>
</dbReference>
<protein>
    <recommendedName>
        <fullName evidence="1">PRISE-like Rossmann-fold domain-containing protein</fullName>
    </recommendedName>
</protein>
<sequence length="416" mass="46426">MRDVNGPNKVALILGANGITGSYLIEHLLAQPTSSWKQIIGVSRRFPNKTWLSEDLKFIPSQISDVEQGRGRLTWISTDLNEESLDSIVAKYRKGGVENVTHVFYCAYVLIEGWQGAEERKANAKICHQGVQAADIVSTRLARVLLQTGGKFYGVHRVKRDQPLMESDEPHPAADFYLDQIDSVKSLSQGKQWDWAMTIPGGIMGFTRQSQMNLATTIMLYCALKAHTGEPLIWPGNGRGFGAPRDETDVVYLAAFNVWAATTPKCGGEYFNALNSDPFSYERLWPLFAAYFGAKLPTEKQTYPAEPAHVMDLEAYYGKSGLAKSIWKDIVAKNPDVDPTSIDSATFWFMDVSLHGMRIPLTFNNNKARKFGWTGYADTTEMFLRTFERARKAGAIQNVPGLRAIKNVQAPIRAVM</sequence>
<dbReference type="SUPFAM" id="SSF51735">
    <property type="entry name" value="NAD(P)-binding Rossmann-fold domains"/>
    <property type="match status" value="1"/>
</dbReference>
<dbReference type="PANTHER" id="PTHR32487:SF0">
    <property type="entry name" value="3-OXO-DELTA(4,5)-STEROID 5-BETA-REDUCTASE"/>
    <property type="match status" value="1"/>
</dbReference>
<accession>A0A507CF76</accession>